<feature type="compositionally biased region" description="Low complexity" evidence="6">
    <location>
        <begin position="299"/>
        <end position="311"/>
    </location>
</feature>
<dbReference type="InParanoid" id="A0A2T3APF6"/>
<dbReference type="InterPro" id="IPR000569">
    <property type="entry name" value="HECT_dom"/>
</dbReference>
<protein>
    <recommendedName>
        <fullName evidence="2">HECT-type E3 ubiquitin transferase</fullName>
        <ecNumber evidence="2">2.3.2.26</ecNumber>
    </recommendedName>
</protein>
<dbReference type="OrthoDB" id="8068875at2759"/>
<dbReference type="PROSITE" id="PS50237">
    <property type="entry name" value="HECT"/>
    <property type="match status" value="1"/>
</dbReference>
<evidence type="ECO:0000313" key="8">
    <source>
        <dbReference type="EMBL" id="PSS06812.1"/>
    </source>
</evidence>
<feature type="region of interest" description="Disordered" evidence="6">
    <location>
        <begin position="1"/>
        <end position="42"/>
    </location>
</feature>
<feature type="compositionally biased region" description="Polar residues" evidence="6">
    <location>
        <begin position="108"/>
        <end position="122"/>
    </location>
</feature>
<feature type="region of interest" description="Disordered" evidence="6">
    <location>
        <begin position="55"/>
        <end position="126"/>
    </location>
</feature>
<feature type="compositionally biased region" description="Polar residues" evidence="6">
    <location>
        <begin position="397"/>
        <end position="412"/>
    </location>
</feature>
<evidence type="ECO:0000256" key="5">
    <source>
        <dbReference type="PROSITE-ProRule" id="PRU00104"/>
    </source>
</evidence>
<comment type="catalytic activity">
    <reaction evidence="1">
        <text>S-ubiquitinyl-[E2 ubiquitin-conjugating enzyme]-L-cysteine + [acceptor protein]-L-lysine = [E2 ubiquitin-conjugating enzyme]-L-cysteine + N(6)-ubiquitinyl-[acceptor protein]-L-lysine.</text>
        <dbReference type="EC" id="2.3.2.26"/>
    </reaction>
</comment>
<dbReference type="SMART" id="SM00119">
    <property type="entry name" value="HECTc"/>
    <property type="match status" value="1"/>
</dbReference>
<keyword evidence="9" id="KW-1185">Reference proteome</keyword>
<feature type="compositionally biased region" description="Polar residues" evidence="6">
    <location>
        <begin position="339"/>
        <end position="350"/>
    </location>
</feature>
<feature type="region of interest" description="Disordered" evidence="6">
    <location>
        <begin position="339"/>
        <end position="358"/>
    </location>
</feature>
<evidence type="ECO:0000313" key="9">
    <source>
        <dbReference type="Proteomes" id="UP000241818"/>
    </source>
</evidence>
<evidence type="ECO:0000256" key="1">
    <source>
        <dbReference type="ARBA" id="ARBA00000885"/>
    </source>
</evidence>
<evidence type="ECO:0000259" key="7">
    <source>
        <dbReference type="PROSITE" id="PS50237"/>
    </source>
</evidence>
<dbReference type="SUPFAM" id="SSF56204">
    <property type="entry name" value="Hect, E3 ligase catalytic domain"/>
    <property type="match status" value="1"/>
</dbReference>
<dbReference type="EMBL" id="KZ679020">
    <property type="protein sequence ID" value="PSS06812.1"/>
    <property type="molecule type" value="Genomic_DNA"/>
</dbReference>
<keyword evidence="3" id="KW-0808">Transferase</keyword>
<dbReference type="Gene3D" id="3.90.1750.10">
    <property type="entry name" value="Hect, E3 ligase catalytic domains"/>
    <property type="match status" value="1"/>
</dbReference>
<dbReference type="InterPro" id="IPR044611">
    <property type="entry name" value="E3A/B/C-like"/>
</dbReference>
<dbReference type="Pfam" id="PF00632">
    <property type="entry name" value="HECT"/>
    <property type="match status" value="1"/>
</dbReference>
<reference evidence="8 9" key="1">
    <citation type="journal article" date="2018" name="New Phytol.">
        <title>Comparative genomics and transcriptomics depict ericoid mycorrhizal fungi as versatile saprotrophs and plant mutualists.</title>
        <authorList>
            <person name="Martino E."/>
            <person name="Morin E."/>
            <person name="Grelet G.A."/>
            <person name="Kuo A."/>
            <person name="Kohler A."/>
            <person name="Daghino S."/>
            <person name="Barry K.W."/>
            <person name="Cichocki N."/>
            <person name="Clum A."/>
            <person name="Dockter R.B."/>
            <person name="Hainaut M."/>
            <person name="Kuo R.C."/>
            <person name="LaButti K."/>
            <person name="Lindahl B.D."/>
            <person name="Lindquist E.A."/>
            <person name="Lipzen A."/>
            <person name="Khouja H.R."/>
            <person name="Magnuson J."/>
            <person name="Murat C."/>
            <person name="Ohm R.A."/>
            <person name="Singer S.W."/>
            <person name="Spatafora J.W."/>
            <person name="Wang M."/>
            <person name="Veneault-Fourrey C."/>
            <person name="Henrissat B."/>
            <person name="Grigoriev I.V."/>
            <person name="Martin F.M."/>
            <person name="Perotto S."/>
        </authorList>
    </citation>
    <scope>NUCLEOTIDE SEQUENCE [LARGE SCALE GENOMIC DNA]</scope>
    <source>
        <strain evidence="8 9">ATCC 22711</strain>
    </source>
</reference>
<evidence type="ECO:0000256" key="2">
    <source>
        <dbReference type="ARBA" id="ARBA00012485"/>
    </source>
</evidence>
<dbReference type="CDD" id="cd00078">
    <property type="entry name" value="HECTc"/>
    <property type="match status" value="1"/>
</dbReference>
<feature type="region of interest" description="Disordered" evidence="6">
    <location>
        <begin position="439"/>
        <end position="463"/>
    </location>
</feature>
<evidence type="ECO:0000256" key="6">
    <source>
        <dbReference type="SAM" id="MobiDB-lite"/>
    </source>
</evidence>
<feature type="compositionally biased region" description="Basic and acidic residues" evidence="6">
    <location>
        <begin position="573"/>
        <end position="588"/>
    </location>
</feature>
<dbReference type="PANTHER" id="PTHR45700:SF8">
    <property type="entry name" value="HECT-TYPE E3 UBIQUITIN TRANSFERASE"/>
    <property type="match status" value="1"/>
</dbReference>
<feature type="region of interest" description="Disordered" evidence="6">
    <location>
        <begin position="397"/>
        <end position="416"/>
    </location>
</feature>
<dbReference type="GO" id="GO:0000209">
    <property type="term" value="P:protein polyubiquitination"/>
    <property type="evidence" value="ECO:0007669"/>
    <property type="project" value="InterPro"/>
</dbReference>
<name>A0A2T3APF6_AMORE</name>
<gene>
    <name evidence="8" type="ORF">M430DRAFT_111236</name>
</gene>
<dbReference type="GeneID" id="36569504"/>
<dbReference type="RefSeq" id="XP_024716542.1">
    <property type="nucleotide sequence ID" value="XM_024861423.1"/>
</dbReference>
<dbReference type="GO" id="GO:0061630">
    <property type="term" value="F:ubiquitin protein ligase activity"/>
    <property type="evidence" value="ECO:0007669"/>
    <property type="project" value="UniProtKB-EC"/>
</dbReference>
<sequence length="1232" mass="137007">MAPWGNKLFSSASSSHEPGPGTAGLGATSPTRTRVQSRVTEADILDNAYGIPTLSHGTLRSSSSNSRQTASHGRSMSHPFPSLFAGRKKHHSDAAADFESTDDDSISPGPSKTSLLNPSVKQSKVPDKDLMTGKCMTCDSMVRWPKDLKVFRCTVCLTINDLKPVVLETRHGDGHRAVKTGTHPVSAYTQHVAPLSIAKTGRLIDQCVTEYLLGRLKHDDGNTSGSPPQPILQGGDITRGDGPGRLHTQAQNIAQPPATISSIPHSRLPINQANERSSFRRESSDRQSSGGHRRAQTVTFSASTSGSFFSTHVEQKRREPYSSMPKDAAAGDRQGYSDAQYSADTTNADQAQRERAETTRNIFKPLEDYIITSFGAFECINNSFSNLNPNLALRTASEGSSRTMNPLQSARHTGTDEVMSELDAKTLLLGDVAENGSWWTGGMRSPERSRRSRNREASNDGSVTLKSPRIDWADVNEWYHLVLNAGRFWRRKLDDLMASELHELRPTGPPPEEMDDIEAQLMEAREHTQRVLLKATENLLKRPGRPLLEPNDLRFLLIILANPLLYPAHASSRAKERSRSRSRSRDIKMPYATNNPSTSKKRTEPLALASSNGNGGGSSGKHSGIIKRILGLLSNVPNECHHHLVSWFARYSDSHFQRTTDLIGSFVTYRLTRQHGKKHEVDQDPTAGLIPNMSGTGRTTSAALHAALGVTGQAGKKRDGKPQTVIYNDDWQIRAAARVMALLFSANNSGLTRRGDTRTLSVPDNERSIGLAARERAHRHGQILPTSDFYNTLLDYSDLIADFEAWEARRGKFTFCQYPFFLSIWAKIQIMEHDARRQMEVKAREAFFDSIMTHKTVNQYLVLKIRRECLVEDSLKGVSEVVGSGDEEIKKGLRIEFKGEEGIDAGGLRKEWFLLLVRDVFNPDHGMFTYDEDSRFCYFNPNSFETTDQFFLVGVVLGLAIYNSTILDVALPPFAFRKLLAAGPAAAPGATSHAKPLMTYTLEDLAEYRPALAAGLRQLLEFDGDVENTFCRDFVADVERYGQTVQVPLCPDGEKKPVTNSNRREFVDLYVRYLLDTAVSRQFEPFKRGFFTVCGGNALSLFRPEEIELLIRGSDEPLDIASLRAVAICENWGVPNAAETEPVIQWFWQSFQTANPKDQRKLLSFITGSDRIPAMGATNLVIKLSCLGDDSPRFPVARTCFNMLSLWRYSSRQKLETMLWRAVNESEGFGLK</sequence>
<feature type="compositionally biased region" description="Low complexity" evidence="6">
    <location>
        <begin position="55"/>
        <end position="72"/>
    </location>
</feature>
<dbReference type="InterPro" id="IPR035983">
    <property type="entry name" value="Hect_E3_ubiquitin_ligase"/>
</dbReference>
<evidence type="ECO:0000256" key="3">
    <source>
        <dbReference type="ARBA" id="ARBA00022679"/>
    </source>
</evidence>
<feature type="compositionally biased region" description="Polar residues" evidence="6">
    <location>
        <begin position="28"/>
        <end position="39"/>
    </location>
</feature>
<dbReference type="Gene3D" id="3.30.2410.10">
    <property type="entry name" value="Hect, E3 ligase catalytic domain"/>
    <property type="match status" value="1"/>
</dbReference>
<dbReference type="PANTHER" id="PTHR45700">
    <property type="entry name" value="UBIQUITIN-PROTEIN LIGASE E3C"/>
    <property type="match status" value="1"/>
</dbReference>
<feature type="region of interest" description="Disordered" evidence="6">
    <location>
        <begin position="219"/>
        <end position="248"/>
    </location>
</feature>
<feature type="active site" description="Glycyl thioester intermediate" evidence="5">
    <location>
        <position position="1200"/>
    </location>
</feature>
<feature type="compositionally biased region" description="Basic and acidic residues" evidence="6">
    <location>
        <begin position="445"/>
        <end position="458"/>
    </location>
</feature>
<organism evidence="8 9">
    <name type="scientific">Amorphotheca resinae ATCC 22711</name>
    <dbReference type="NCBI Taxonomy" id="857342"/>
    <lineage>
        <taxon>Eukaryota</taxon>
        <taxon>Fungi</taxon>
        <taxon>Dikarya</taxon>
        <taxon>Ascomycota</taxon>
        <taxon>Pezizomycotina</taxon>
        <taxon>Leotiomycetes</taxon>
        <taxon>Helotiales</taxon>
        <taxon>Amorphothecaceae</taxon>
        <taxon>Amorphotheca</taxon>
    </lineage>
</organism>
<feature type="region of interest" description="Disordered" evidence="6">
    <location>
        <begin position="272"/>
        <end position="334"/>
    </location>
</feature>
<dbReference type="EC" id="2.3.2.26" evidence="2"/>
<evidence type="ECO:0000256" key="4">
    <source>
        <dbReference type="ARBA" id="ARBA00022786"/>
    </source>
</evidence>
<feature type="region of interest" description="Disordered" evidence="6">
    <location>
        <begin position="570"/>
        <end position="620"/>
    </location>
</feature>
<dbReference type="STRING" id="857342.A0A2T3APF6"/>
<accession>A0A2T3APF6</accession>
<keyword evidence="4 5" id="KW-0833">Ubl conjugation pathway</keyword>
<proteinExistence type="predicted"/>
<dbReference type="AlphaFoldDB" id="A0A2T3APF6"/>
<dbReference type="Gene3D" id="3.30.2160.10">
    <property type="entry name" value="Hect, E3 ligase catalytic domain"/>
    <property type="match status" value="1"/>
</dbReference>
<dbReference type="Proteomes" id="UP000241818">
    <property type="component" value="Unassembled WGS sequence"/>
</dbReference>
<feature type="domain" description="HECT" evidence="7">
    <location>
        <begin position="885"/>
        <end position="1232"/>
    </location>
</feature>